<dbReference type="InterPro" id="IPR003593">
    <property type="entry name" value="AAA+_ATPase"/>
</dbReference>
<name>A0A1M6AX90_9CLOT</name>
<reference evidence="5 6" key="1">
    <citation type="submission" date="2016-11" db="EMBL/GenBank/DDBJ databases">
        <authorList>
            <person name="Jaros S."/>
            <person name="Januszkiewicz K."/>
            <person name="Wedrychowicz H."/>
        </authorList>
    </citation>
    <scope>NUCLEOTIDE SEQUENCE [LARGE SCALE GENOMIC DNA]</scope>
    <source>
        <strain evidence="5 6">DSM 6191</strain>
    </source>
</reference>
<dbReference type="SUPFAM" id="SSF52540">
    <property type="entry name" value="P-loop containing nucleoside triphosphate hydrolases"/>
    <property type="match status" value="1"/>
</dbReference>
<dbReference type="GO" id="GO:0005524">
    <property type="term" value="F:ATP binding"/>
    <property type="evidence" value="ECO:0007669"/>
    <property type="project" value="UniProtKB-KW"/>
</dbReference>
<accession>A0A1M6AX90</accession>
<evidence type="ECO:0000313" key="5">
    <source>
        <dbReference type="EMBL" id="SHI41159.1"/>
    </source>
</evidence>
<dbReference type="PANTHER" id="PTHR42939:SF1">
    <property type="entry name" value="ABC TRANSPORTER ATP-BINDING PROTEIN ALBC-RELATED"/>
    <property type="match status" value="1"/>
</dbReference>
<dbReference type="Proteomes" id="UP000184241">
    <property type="component" value="Unassembled WGS sequence"/>
</dbReference>
<dbReference type="Gene3D" id="3.40.50.300">
    <property type="entry name" value="P-loop containing nucleotide triphosphate hydrolases"/>
    <property type="match status" value="1"/>
</dbReference>
<proteinExistence type="predicted"/>
<dbReference type="RefSeq" id="WP_073022116.1">
    <property type="nucleotide sequence ID" value="NZ_FQXU01000013.1"/>
</dbReference>
<dbReference type="EMBL" id="FQXU01000013">
    <property type="protein sequence ID" value="SHI41159.1"/>
    <property type="molecule type" value="Genomic_DNA"/>
</dbReference>
<dbReference type="InterPro" id="IPR003439">
    <property type="entry name" value="ABC_transporter-like_ATP-bd"/>
</dbReference>
<dbReference type="GO" id="GO:0016887">
    <property type="term" value="F:ATP hydrolysis activity"/>
    <property type="evidence" value="ECO:0007669"/>
    <property type="project" value="InterPro"/>
</dbReference>
<keyword evidence="1" id="KW-0813">Transport</keyword>
<keyword evidence="3 5" id="KW-0067">ATP-binding</keyword>
<keyword evidence="2" id="KW-0547">Nucleotide-binding</keyword>
<dbReference type="AlphaFoldDB" id="A0A1M6AX90"/>
<feature type="domain" description="ABC transporter" evidence="4">
    <location>
        <begin position="4"/>
        <end position="226"/>
    </location>
</feature>
<dbReference type="InterPro" id="IPR051782">
    <property type="entry name" value="ABC_Transporter_VariousFunc"/>
</dbReference>
<evidence type="ECO:0000313" key="6">
    <source>
        <dbReference type="Proteomes" id="UP000184241"/>
    </source>
</evidence>
<dbReference type="SMART" id="SM00382">
    <property type="entry name" value="AAA"/>
    <property type="match status" value="1"/>
</dbReference>
<dbReference type="PANTHER" id="PTHR42939">
    <property type="entry name" value="ABC TRANSPORTER ATP-BINDING PROTEIN ALBC-RELATED"/>
    <property type="match status" value="1"/>
</dbReference>
<evidence type="ECO:0000256" key="3">
    <source>
        <dbReference type="ARBA" id="ARBA00022840"/>
    </source>
</evidence>
<organism evidence="5 6">
    <name type="scientific">Clostridium intestinale DSM 6191</name>
    <dbReference type="NCBI Taxonomy" id="1121320"/>
    <lineage>
        <taxon>Bacteria</taxon>
        <taxon>Bacillati</taxon>
        <taxon>Bacillota</taxon>
        <taxon>Clostridia</taxon>
        <taxon>Eubacteriales</taxon>
        <taxon>Clostridiaceae</taxon>
        <taxon>Clostridium</taxon>
    </lineage>
</organism>
<protein>
    <submittedName>
        <fullName evidence="5">ABC-2 type transport system ATP-binding protein</fullName>
    </submittedName>
</protein>
<sequence length="231" mass="25979">MKILEVNGISKKYLTKKALNGVDLTVDKGKIVGILGPNGSGKTTFLKIIAGLTRPTDGKVQVCNTEIGYKIKELIAYLPDSDFLYPWMKISDAENVYTSFFKDFNSEKFYELLDFMKLELDMSVKGLSKGMKEKLALALTLAREAKLIILDEPLNGVDPVAREQILKAILKGFNFESSMIITSHLINEVESLLDEVYFLKEGKIELCGNAEDLRIEKSMTLDELYREVFAC</sequence>
<dbReference type="PROSITE" id="PS50893">
    <property type="entry name" value="ABC_TRANSPORTER_2"/>
    <property type="match status" value="1"/>
</dbReference>
<evidence type="ECO:0000256" key="1">
    <source>
        <dbReference type="ARBA" id="ARBA00022448"/>
    </source>
</evidence>
<gene>
    <name evidence="5" type="ORF">SAMN02745941_03786</name>
</gene>
<dbReference type="InterPro" id="IPR027417">
    <property type="entry name" value="P-loop_NTPase"/>
</dbReference>
<evidence type="ECO:0000256" key="2">
    <source>
        <dbReference type="ARBA" id="ARBA00022741"/>
    </source>
</evidence>
<dbReference type="CDD" id="cd03230">
    <property type="entry name" value="ABC_DR_subfamily_A"/>
    <property type="match status" value="1"/>
</dbReference>
<dbReference type="Pfam" id="PF00005">
    <property type="entry name" value="ABC_tran"/>
    <property type="match status" value="1"/>
</dbReference>
<evidence type="ECO:0000259" key="4">
    <source>
        <dbReference type="PROSITE" id="PS50893"/>
    </source>
</evidence>